<gene>
    <name evidence="3" type="ORF">ACEZDJ_29585</name>
</gene>
<evidence type="ECO:0000313" key="4">
    <source>
        <dbReference type="Proteomes" id="UP001592528"/>
    </source>
</evidence>
<dbReference type="Gene3D" id="2.60.120.260">
    <property type="entry name" value="Galactose-binding domain-like"/>
    <property type="match status" value="2"/>
</dbReference>
<dbReference type="InterPro" id="IPR006311">
    <property type="entry name" value="TAT_signal"/>
</dbReference>
<keyword evidence="4" id="KW-1185">Reference proteome</keyword>
<dbReference type="EMBL" id="JBHEZZ010000021">
    <property type="protein sequence ID" value="MFC1405445.1"/>
    <property type="molecule type" value="Genomic_DNA"/>
</dbReference>
<feature type="domain" description="F5/8 type C" evidence="2">
    <location>
        <begin position="272"/>
        <end position="404"/>
    </location>
</feature>
<dbReference type="Pfam" id="PF00754">
    <property type="entry name" value="F5_F8_type_C"/>
    <property type="match status" value="2"/>
</dbReference>
<dbReference type="Gene3D" id="2.60.40.1180">
    <property type="entry name" value="Golgi alpha-mannosidase II"/>
    <property type="match status" value="1"/>
</dbReference>
<accession>A0ABV6UVE7</accession>
<dbReference type="InterPro" id="IPR000421">
    <property type="entry name" value="FA58C"/>
</dbReference>
<name>A0ABV6UVE7_9ACTN</name>
<evidence type="ECO:0000313" key="3">
    <source>
        <dbReference type="EMBL" id="MFC1405445.1"/>
    </source>
</evidence>
<dbReference type="RefSeq" id="WP_380524298.1">
    <property type="nucleotide sequence ID" value="NZ_JBHEZZ010000021.1"/>
</dbReference>
<feature type="compositionally biased region" description="Polar residues" evidence="1">
    <location>
        <begin position="213"/>
        <end position="223"/>
    </location>
</feature>
<evidence type="ECO:0000259" key="2">
    <source>
        <dbReference type="PROSITE" id="PS50022"/>
    </source>
</evidence>
<feature type="compositionally biased region" description="Basic and acidic residues" evidence="1">
    <location>
        <begin position="200"/>
        <end position="212"/>
    </location>
</feature>
<reference evidence="3 4" key="1">
    <citation type="submission" date="2024-09" db="EMBL/GenBank/DDBJ databases">
        <authorList>
            <person name="Lee S.D."/>
        </authorList>
    </citation>
    <scope>NUCLEOTIDE SEQUENCE [LARGE SCALE GENOMIC DNA]</scope>
    <source>
        <strain evidence="3 4">N1-5</strain>
    </source>
</reference>
<feature type="compositionally biased region" description="Polar residues" evidence="1">
    <location>
        <begin position="361"/>
        <end position="374"/>
    </location>
</feature>
<dbReference type="InterPro" id="IPR013780">
    <property type="entry name" value="Glyco_hydro_b"/>
</dbReference>
<dbReference type="InterPro" id="IPR008928">
    <property type="entry name" value="6-hairpin_glycosidase_sf"/>
</dbReference>
<dbReference type="Proteomes" id="UP001592528">
    <property type="component" value="Unassembled WGS sequence"/>
</dbReference>
<feature type="region of interest" description="Disordered" evidence="1">
    <location>
        <begin position="349"/>
        <end position="374"/>
    </location>
</feature>
<dbReference type="PANTHER" id="PTHR31084:SF19">
    <property type="entry name" value="GLYCOSYL HYDROLASE FAMILY 95 N-TERMINAL DOMAIN-CONTAINING PROTEIN"/>
    <property type="match status" value="1"/>
</dbReference>
<dbReference type="InterPro" id="IPR049053">
    <property type="entry name" value="AFCA-like_C"/>
</dbReference>
<dbReference type="SUPFAM" id="SSF48208">
    <property type="entry name" value="Six-hairpin glycosidases"/>
    <property type="match status" value="1"/>
</dbReference>
<dbReference type="Gene3D" id="2.70.98.50">
    <property type="entry name" value="putative glycoside hydrolase family protein from bacillus halodurans"/>
    <property type="match status" value="1"/>
</dbReference>
<dbReference type="Gene3D" id="1.50.10.10">
    <property type="match status" value="1"/>
</dbReference>
<dbReference type="Pfam" id="PF22124">
    <property type="entry name" value="Glyco_hydro_95_cat"/>
    <property type="match status" value="1"/>
</dbReference>
<feature type="compositionally biased region" description="Basic and acidic residues" evidence="1">
    <location>
        <begin position="349"/>
        <end position="360"/>
    </location>
</feature>
<proteinExistence type="predicted"/>
<dbReference type="InterPro" id="IPR008979">
    <property type="entry name" value="Galactose-bd-like_sf"/>
</dbReference>
<dbReference type="PANTHER" id="PTHR31084">
    <property type="entry name" value="ALPHA-L-FUCOSIDASE 2"/>
    <property type="match status" value="1"/>
</dbReference>
<feature type="region of interest" description="Disordered" evidence="1">
    <location>
        <begin position="200"/>
        <end position="223"/>
    </location>
</feature>
<comment type="caution">
    <text evidence="3">The sequence shown here is derived from an EMBL/GenBank/DDBJ whole genome shotgun (WGS) entry which is preliminary data.</text>
</comment>
<sequence>MGQESRDHMRMTRRSLLATAVAVAGTTLVSPARALALSATSSAPQPLGEAEQWASLRTKLAGITGQWTDQDYLGAVSNTMPDTALLGNGDVGVVSGGSTGVKTFTISKGDFWNANPSPVPAPIGGVTLRATARPPGSNLALGATATASSVNGSLTPDRAVNGQWTSGYEGWVSDLGKPQWIALDLGTAQTVARYILRNDDAARPGNDDHTTKDLTLQTSTDGSSWTDVDTVTGNTAATLNRSFAPVTTRHLRFYITEPTQADTDDSIANPRARIGQIELFGPQSDPDLALGATATASSVDQALTPDRAVNGQWTSGYEGWVSDLGKPQWIALDLGSAQTVARYVLRSDDAARPGNDDHTTKGYTLQSSPDGSSWTDIDTVSGNTAAVIDRDLSPGPVTTRHLRFYITEPTQADTDDSIANPRARIGQIQLFPLTKSQQDPDAPSTDPFHEVQRILDARITTSVVMDGTTLSLDTWLSAQDNVLVTSVTSHGSAPVELEASTWAGAVIANSAYSNSAGSSGGVAWAQRSTAPGSNWVSTAALATRVLGADSVQSPTVSGATARTVFTLRPGRTALIVTAVAGGGQNPANPQQAAAALVSAQDARSLARMEAAHVQWWKAYWTQSSIDIGNTVLERYYYAAQYFIGSASRPGKVAPALYGIWVTTDSPQFSGDFHMNYNAMGPFYGVYSSNRPELALPFYEVILDYVPEARRRAKQDLTRVKPDYVGSRFPAGGVPDGVLFPVGIGPFGSTTDDEYLQQVANSLFAASQFAAYYEYTQDRAFLRDKAYPFLALVATFFQYYLEWDQGTGQYVLWSGPQENAWGQDSSSDLGLLKQVLTTLVGGSRDLGIDSGRRSGWQHLLDHLPPQPTAVYQGTTVFSLVKAGTMQGSDTRDIHPGDNTVNLEFIHPAGVLGIESDPAQLSTARDTLDVMDSWDQVNSFPKVFTQAARVGYPAQQLIDRFTRTITQNTVANLRIADPYHGIEKSGAVEAINDMLVQSDQGVIVLFPVWPSDQDASFHQLRQQGAFVVSSELRNGTVGYADVTSDAGNTLRIRNPWPGRSVAVTDHRGRAVRTSTDDGVITVRTERGGSYRLTRSGPTRGR</sequence>
<dbReference type="PROSITE" id="PS50022">
    <property type="entry name" value="FA58C_3"/>
    <property type="match status" value="2"/>
</dbReference>
<organism evidence="3 4">
    <name type="scientific">Streptacidiphilus cavernicola</name>
    <dbReference type="NCBI Taxonomy" id="3342716"/>
    <lineage>
        <taxon>Bacteria</taxon>
        <taxon>Bacillati</taxon>
        <taxon>Actinomycetota</taxon>
        <taxon>Actinomycetes</taxon>
        <taxon>Kitasatosporales</taxon>
        <taxon>Streptomycetaceae</taxon>
        <taxon>Streptacidiphilus</taxon>
    </lineage>
</organism>
<dbReference type="Pfam" id="PF21307">
    <property type="entry name" value="Glyco_hydro_95_C"/>
    <property type="match status" value="1"/>
</dbReference>
<feature type="domain" description="F5/8 type C" evidence="2">
    <location>
        <begin position="119"/>
        <end position="253"/>
    </location>
</feature>
<dbReference type="InterPro" id="IPR054363">
    <property type="entry name" value="GH95_cat"/>
</dbReference>
<dbReference type="SUPFAM" id="SSF49785">
    <property type="entry name" value="Galactose-binding domain-like"/>
    <property type="match status" value="2"/>
</dbReference>
<evidence type="ECO:0000256" key="1">
    <source>
        <dbReference type="SAM" id="MobiDB-lite"/>
    </source>
</evidence>
<protein>
    <submittedName>
        <fullName evidence="3">Discoidin domain-containing protein</fullName>
    </submittedName>
</protein>
<dbReference type="PROSITE" id="PS51318">
    <property type="entry name" value="TAT"/>
    <property type="match status" value="1"/>
</dbReference>
<dbReference type="InterPro" id="IPR012341">
    <property type="entry name" value="6hp_glycosidase-like_sf"/>
</dbReference>